<evidence type="ECO:0000256" key="1">
    <source>
        <dbReference type="ARBA" id="ARBA00006787"/>
    </source>
</evidence>
<dbReference type="GO" id="GO:0045549">
    <property type="term" value="F:9-cis-epoxycarotenoid dioxygenase activity"/>
    <property type="evidence" value="ECO:0007669"/>
    <property type="project" value="TreeGrafter"/>
</dbReference>
<dbReference type="GO" id="GO:0046872">
    <property type="term" value="F:metal ion binding"/>
    <property type="evidence" value="ECO:0007669"/>
    <property type="project" value="UniProtKB-KW"/>
</dbReference>
<keyword evidence="3" id="KW-0560">Oxidoreductase</keyword>
<name>A0A7C9DST3_OPUST</name>
<keyword evidence="2 5" id="KW-0479">Metal-binding</keyword>
<evidence type="ECO:0000313" key="6">
    <source>
        <dbReference type="EMBL" id="MBA4650960.1"/>
    </source>
</evidence>
<evidence type="ECO:0000256" key="5">
    <source>
        <dbReference type="PIRSR" id="PIRSR604294-1"/>
    </source>
</evidence>
<dbReference type="EMBL" id="GISG01167689">
    <property type="protein sequence ID" value="MBA4650960.1"/>
    <property type="molecule type" value="Transcribed_RNA"/>
</dbReference>
<accession>A0A7C9DST3</accession>
<dbReference type="InterPro" id="IPR004294">
    <property type="entry name" value="Carotenoid_Oase"/>
</dbReference>
<reference evidence="6" key="2">
    <citation type="submission" date="2020-07" db="EMBL/GenBank/DDBJ databases">
        <authorList>
            <person name="Vera ALvarez R."/>
            <person name="Arias-Moreno D.M."/>
            <person name="Jimenez-Jacinto V."/>
            <person name="Jimenez-Bremont J.F."/>
            <person name="Swaminathan K."/>
            <person name="Moose S.P."/>
            <person name="Guerrero-Gonzalez M.L."/>
            <person name="Marino-Ramirez L."/>
            <person name="Landsman D."/>
            <person name="Rodriguez-Kessler M."/>
            <person name="Delgado-Sanchez P."/>
        </authorList>
    </citation>
    <scope>NUCLEOTIDE SEQUENCE</scope>
    <source>
        <tissue evidence="6">Cladode</tissue>
    </source>
</reference>
<comment type="cofactor">
    <cofactor evidence="5">
        <name>Fe(2+)</name>
        <dbReference type="ChEBI" id="CHEBI:29033"/>
    </cofactor>
    <text evidence="5">Binds 1 Fe(2+) ion per subunit.</text>
</comment>
<keyword evidence="3" id="KW-0223">Dioxygenase</keyword>
<reference evidence="6" key="1">
    <citation type="journal article" date="2013" name="J. Plant Res.">
        <title>Effect of fungi and light on seed germination of three Opuntia species from semiarid lands of central Mexico.</title>
        <authorList>
            <person name="Delgado-Sanchez P."/>
            <person name="Jimenez-Bremont J.F."/>
            <person name="Guerrero-Gonzalez Mde L."/>
            <person name="Flores J."/>
        </authorList>
    </citation>
    <scope>NUCLEOTIDE SEQUENCE</scope>
    <source>
        <tissue evidence="6">Cladode</tissue>
    </source>
</reference>
<dbReference type="GO" id="GO:0016121">
    <property type="term" value="P:carotene catabolic process"/>
    <property type="evidence" value="ECO:0007669"/>
    <property type="project" value="TreeGrafter"/>
</dbReference>
<dbReference type="PANTHER" id="PTHR10543:SF37">
    <property type="entry name" value="CAROTENOID CLEAVAGE DIOXYGENASE 7, CHLOROPLASTIC"/>
    <property type="match status" value="1"/>
</dbReference>
<proteinExistence type="inferred from homology"/>
<dbReference type="PANTHER" id="PTHR10543">
    <property type="entry name" value="BETA-CAROTENE DIOXYGENASE"/>
    <property type="match status" value="1"/>
</dbReference>
<protein>
    <recommendedName>
        <fullName evidence="7">9-cis-epoxycarotenoid dioxygenase</fullName>
    </recommendedName>
</protein>
<dbReference type="AlphaFoldDB" id="A0A7C9DST3"/>
<organism evidence="6">
    <name type="scientific">Opuntia streptacantha</name>
    <name type="common">Prickly pear cactus</name>
    <name type="synonym">Opuntia cardona</name>
    <dbReference type="NCBI Taxonomy" id="393608"/>
    <lineage>
        <taxon>Eukaryota</taxon>
        <taxon>Viridiplantae</taxon>
        <taxon>Streptophyta</taxon>
        <taxon>Embryophyta</taxon>
        <taxon>Tracheophyta</taxon>
        <taxon>Spermatophyta</taxon>
        <taxon>Magnoliopsida</taxon>
        <taxon>eudicotyledons</taxon>
        <taxon>Gunneridae</taxon>
        <taxon>Pentapetalae</taxon>
        <taxon>Caryophyllales</taxon>
        <taxon>Cactineae</taxon>
        <taxon>Cactaceae</taxon>
        <taxon>Opuntioideae</taxon>
        <taxon>Opuntia</taxon>
    </lineage>
</organism>
<evidence type="ECO:0000256" key="2">
    <source>
        <dbReference type="ARBA" id="ARBA00022723"/>
    </source>
</evidence>
<evidence type="ECO:0000256" key="3">
    <source>
        <dbReference type="ARBA" id="ARBA00022964"/>
    </source>
</evidence>
<dbReference type="Pfam" id="PF03055">
    <property type="entry name" value="RPE65"/>
    <property type="match status" value="1"/>
</dbReference>
<keyword evidence="4 5" id="KW-0408">Iron</keyword>
<evidence type="ECO:0008006" key="7">
    <source>
        <dbReference type="Google" id="ProtNLM"/>
    </source>
</evidence>
<dbReference type="GO" id="GO:0009570">
    <property type="term" value="C:chloroplast stroma"/>
    <property type="evidence" value="ECO:0007669"/>
    <property type="project" value="TreeGrafter"/>
</dbReference>
<evidence type="ECO:0000256" key="4">
    <source>
        <dbReference type="ARBA" id="ARBA00023004"/>
    </source>
</evidence>
<sequence length="177" mass="19998">MNGRGKEQLLPSPIKLSIELDKNKNRHFHHSCSATRLRKGSRSRCSDFPIINPKYSGYEQRYIYASASSGTHETLPNFPFDTVVKWDTLNGKLRAWSPGNRTFIGEPMFVSKQGPSTVEEDEGYLVLVEYVVSNRRCNLVILDATQIGEASAVIARFEVPKYLTFPLGFHGTWASKQ</sequence>
<comment type="similarity">
    <text evidence="1">Belongs to the carotenoid oxygenase family.</text>
</comment>
<feature type="binding site" evidence="5">
    <location>
        <position position="170"/>
    </location>
    <ligand>
        <name>Fe cation</name>
        <dbReference type="ChEBI" id="CHEBI:24875"/>
        <note>catalytic</note>
    </ligand>
</feature>